<dbReference type="InterPro" id="IPR004143">
    <property type="entry name" value="BPL_LPL_catalytic"/>
</dbReference>
<dbReference type="Gene3D" id="3.30.930.10">
    <property type="entry name" value="Bira Bifunctional Protein, Domain 2"/>
    <property type="match status" value="1"/>
</dbReference>
<dbReference type="InterPro" id="IPR045864">
    <property type="entry name" value="aa-tRNA-synth_II/BPL/LPL"/>
</dbReference>
<evidence type="ECO:0000256" key="2">
    <source>
        <dbReference type="ARBA" id="ARBA00022679"/>
    </source>
</evidence>
<proteinExistence type="inferred from homology"/>
<evidence type="ECO:0000313" key="9">
    <source>
        <dbReference type="EMBL" id="GAA2001706.1"/>
    </source>
</evidence>
<protein>
    <recommendedName>
        <fullName evidence="5 6">Octanoyltransferase</fullName>
        <ecNumber evidence="5 6">2.3.1.181</ecNumber>
    </recommendedName>
    <alternativeName>
        <fullName evidence="5">Lipoate-protein ligase B</fullName>
    </alternativeName>
    <alternativeName>
        <fullName evidence="5">Lipoyl/octanoyl transferase</fullName>
    </alternativeName>
    <alternativeName>
        <fullName evidence="5">Octanoyl-[acyl-carrier-protein]-protein N-octanoyltransferase</fullName>
    </alternativeName>
</protein>
<dbReference type="PIRSF" id="PIRSF016262">
    <property type="entry name" value="LPLase"/>
    <property type="match status" value="1"/>
</dbReference>
<evidence type="ECO:0000313" key="10">
    <source>
        <dbReference type="Proteomes" id="UP001499854"/>
    </source>
</evidence>
<feature type="domain" description="BPL/LPL catalytic" evidence="8">
    <location>
        <begin position="38"/>
        <end position="260"/>
    </location>
</feature>
<feature type="binding site" evidence="5">
    <location>
        <begin position="203"/>
        <end position="205"/>
    </location>
    <ligand>
        <name>substrate</name>
    </ligand>
</feature>
<dbReference type="Proteomes" id="UP001499854">
    <property type="component" value="Unassembled WGS sequence"/>
</dbReference>
<comment type="caution">
    <text evidence="9">The sequence shown here is derived from an EMBL/GenBank/DDBJ whole genome shotgun (WGS) entry which is preliminary data.</text>
</comment>
<evidence type="ECO:0000256" key="5">
    <source>
        <dbReference type="HAMAP-Rule" id="MF_00013"/>
    </source>
</evidence>
<dbReference type="EMBL" id="BAAAQM010000072">
    <property type="protein sequence ID" value="GAA2001706.1"/>
    <property type="molecule type" value="Genomic_DNA"/>
</dbReference>
<name>A0ABP5ELH9_9ACTN</name>
<dbReference type="CDD" id="cd16444">
    <property type="entry name" value="LipB"/>
    <property type="match status" value="1"/>
</dbReference>
<keyword evidence="3 5" id="KW-0012">Acyltransferase</keyword>
<evidence type="ECO:0000256" key="4">
    <source>
        <dbReference type="ARBA" id="ARBA00024732"/>
    </source>
</evidence>
<accession>A0ABP5ELH9</accession>
<feature type="binding site" evidence="5">
    <location>
        <begin position="76"/>
        <end position="83"/>
    </location>
    <ligand>
        <name>substrate</name>
    </ligand>
</feature>
<evidence type="ECO:0000256" key="6">
    <source>
        <dbReference type="PIRNR" id="PIRNR016262"/>
    </source>
</evidence>
<dbReference type="RefSeq" id="WP_344662377.1">
    <property type="nucleotide sequence ID" value="NZ_BAAAQM010000072.1"/>
</dbReference>
<keyword evidence="5" id="KW-0963">Cytoplasm</keyword>
<organism evidence="9 10">
    <name type="scientific">Catenulispora subtropica</name>
    <dbReference type="NCBI Taxonomy" id="450798"/>
    <lineage>
        <taxon>Bacteria</taxon>
        <taxon>Bacillati</taxon>
        <taxon>Actinomycetota</taxon>
        <taxon>Actinomycetes</taxon>
        <taxon>Catenulisporales</taxon>
        <taxon>Catenulisporaceae</taxon>
        <taxon>Catenulispora</taxon>
    </lineage>
</organism>
<comment type="pathway">
    <text evidence="1 5 6">Protein modification; protein lipoylation via endogenous pathway; protein N(6)-(lipoyl)lysine from octanoyl-[acyl-carrier-protein]: step 1/2.</text>
</comment>
<dbReference type="HAMAP" id="MF_00013">
    <property type="entry name" value="LipB"/>
    <property type="match status" value="1"/>
</dbReference>
<gene>
    <name evidence="5 9" type="primary">lipB</name>
    <name evidence="9" type="ORF">GCM10009838_79450</name>
</gene>
<dbReference type="SUPFAM" id="SSF55681">
    <property type="entry name" value="Class II aaRS and biotin synthetases"/>
    <property type="match status" value="1"/>
</dbReference>
<keyword evidence="10" id="KW-1185">Reference proteome</keyword>
<dbReference type="PROSITE" id="PS01313">
    <property type="entry name" value="LIPB"/>
    <property type="match status" value="1"/>
</dbReference>
<comment type="miscellaneous">
    <text evidence="5">In the reaction, the free carboxyl group of octanoic acid is attached via an amide linkage to the epsilon-amino group of a specific lysine residue of lipoyl domains of lipoate-dependent enzymes.</text>
</comment>
<keyword evidence="2 5" id="KW-0808">Transferase</keyword>
<dbReference type="GO" id="GO:0016740">
    <property type="term" value="F:transferase activity"/>
    <property type="evidence" value="ECO:0007669"/>
    <property type="project" value="UniProtKB-KW"/>
</dbReference>
<dbReference type="PROSITE" id="PS51733">
    <property type="entry name" value="BPL_LPL_CATALYTIC"/>
    <property type="match status" value="1"/>
</dbReference>
<dbReference type="InterPro" id="IPR020605">
    <property type="entry name" value="Octanoyltransferase_CS"/>
</dbReference>
<dbReference type="InterPro" id="IPR000544">
    <property type="entry name" value="Octanoyltransferase"/>
</dbReference>
<dbReference type="NCBIfam" id="NF010925">
    <property type="entry name" value="PRK14345.1"/>
    <property type="match status" value="1"/>
</dbReference>
<evidence type="ECO:0000256" key="1">
    <source>
        <dbReference type="ARBA" id="ARBA00004821"/>
    </source>
</evidence>
<comment type="similarity">
    <text evidence="5 6">Belongs to the LipB family.</text>
</comment>
<dbReference type="Pfam" id="PF21948">
    <property type="entry name" value="LplA-B_cat"/>
    <property type="match status" value="1"/>
</dbReference>
<dbReference type="EC" id="2.3.1.181" evidence="5 6"/>
<sequence>MSDESGIAVLRAGFGAEAVPYLAALDLQREVHAKRVADEVGDTLILLEHPPVFTAGRRTAPEERPTDGTPVLDVDRGGRITFHGPGQLVGYPILRLPEAMDVVGHVRRLEEAMIRACSDLGLETTRIHGRSGVWILGDAIERQDLGGLNLQLRTVGAPVDEDEEFDPRLAGPEYAPSNAGQRKADRKLAQIGVRVAKGVTMHGFAINCDVDLAWFDKIIPCGIRNAGVTSLSAELGRDVTVDEVAPLIAGHLQDVLAEQSQASALVGAVKE</sequence>
<evidence type="ECO:0000256" key="3">
    <source>
        <dbReference type="ARBA" id="ARBA00023315"/>
    </source>
</evidence>
<evidence type="ECO:0000259" key="8">
    <source>
        <dbReference type="PROSITE" id="PS51733"/>
    </source>
</evidence>
<comment type="caution">
    <text evidence="5">Lacks conserved residue(s) required for the propagation of feature annotation.</text>
</comment>
<evidence type="ECO:0000256" key="7">
    <source>
        <dbReference type="SAM" id="MobiDB-lite"/>
    </source>
</evidence>
<reference evidence="10" key="1">
    <citation type="journal article" date="2019" name="Int. J. Syst. Evol. Microbiol.">
        <title>The Global Catalogue of Microorganisms (GCM) 10K type strain sequencing project: providing services to taxonomists for standard genome sequencing and annotation.</title>
        <authorList>
            <consortium name="The Broad Institute Genomics Platform"/>
            <consortium name="The Broad Institute Genome Sequencing Center for Infectious Disease"/>
            <person name="Wu L."/>
            <person name="Ma J."/>
        </authorList>
    </citation>
    <scope>NUCLEOTIDE SEQUENCE [LARGE SCALE GENOMIC DNA]</scope>
    <source>
        <strain evidence="10">JCM 16013</strain>
    </source>
</reference>
<feature type="site" description="Lowers pKa of active site Cys" evidence="5">
    <location>
        <position position="187"/>
    </location>
</feature>
<dbReference type="PANTHER" id="PTHR10993">
    <property type="entry name" value="OCTANOYLTRANSFERASE"/>
    <property type="match status" value="1"/>
</dbReference>
<dbReference type="PANTHER" id="PTHR10993:SF7">
    <property type="entry name" value="LIPOYLTRANSFERASE 2, MITOCHONDRIAL-RELATED"/>
    <property type="match status" value="1"/>
</dbReference>
<feature type="region of interest" description="Disordered" evidence="7">
    <location>
        <begin position="161"/>
        <end position="182"/>
    </location>
</feature>
<comment type="function">
    <text evidence="4 5 6">Catalyzes the transfer of endogenously produced octanoic acid from octanoyl-acyl-carrier-protein onto the lipoyl domains of lipoate-dependent enzymes. Lipoyl-ACP can also act as a substrate although octanoyl-ACP is likely to be the physiological substrate.</text>
</comment>
<comment type="catalytic activity">
    <reaction evidence="5 6">
        <text>octanoyl-[ACP] + L-lysyl-[protein] = N(6)-octanoyl-L-lysyl-[protein] + holo-[ACP] + H(+)</text>
        <dbReference type="Rhea" id="RHEA:17665"/>
        <dbReference type="Rhea" id="RHEA-COMP:9636"/>
        <dbReference type="Rhea" id="RHEA-COMP:9685"/>
        <dbReference type="Rhea" id="RHEA-COMP:9752"/>
        <dbReference type="Rhea" id="RHEA-COMP:9928"/>
        <dbReference type="ChEBI" id="CHEBI:15378"/>
        <dbReference type="ChEBI" id="CHEBI:29969"/>
        <dbReference type="ChEBI" id="CHEBI:64479"/>
        <dbReference type="ChEBI" id="CHEBI:78463"/>
        <dbReference type="ChEBI" id="CHEBI:78809"/>
        <dbReference type="EC" id="2.3.1.181"/>
    </reaction>
</comment>
<feature type="active site" description="Acyl-thioester intermediate" evidence="5">
    <location>
        <position position="221"/>
    </location>
</feature>
<comment type="subcellular location">
    <subcellularLocation>
        <location evidence="5">Cytoplasm</location>
    </subcellularLocation>
</comment>